<dbReference type="RefSeq" id="WP_124236778.1">
    <property type="nucleotide sequence ID" value="NZ_JBHUFI010000019.1"/>
</dbReference>
<evidence type="ECO:0000256" key="1">
    <source>
        <dbReference type="ARBA" id="ARBA00005046"/>
    </source>
</evidence>
<dbReference type="InterPro" id="IPR051920">
    <property type="entry name" value="MPT_Adenylyltrnsfr/MoaC-Rel"/>
</dbReference>
<dbReference type="Proteomes" id="UP000275225">
    <property type="component" value="Unassembled WGS sequence"/>
</dbReference>
<dbReference type="PANTHER" id="PTHR43764">
    <property type="entry name" value="MOLYBDENUM COFACTOR BIOSYNTHESIS"/>
    <property type="match status" value="1"/>
</dbReference>
<evidence type="ECO:0000313" key="4">
    <source>
        <dbReference type="EMBL" id="RQN07827.1"/>
    </source>
</evidence>
<dbReference type="Pfam" id="PF00994">
    <property type="entry name" value="MoCF_biosynth"/>
    <property type="match status" value="1"/>
</dbReference>
<dbReference type="CDD" id="cd00886">
    <property type="entry name" value="MogA_MoaB"/>
    <property type="match status" value="1"/>
</dbReference>
<dbReference type="PROSITE" id="PS01078">
    <property type="entry name" value="MOCF_BIOSYNTHESIS_1"/>
    <property type="match status" value="1"/>
</dbReference>
<protein>
    <submittedName>
        <fullName evidence="4">MogA/MoaB family molybdenum cofactor biosynthesis protein</fullName>
    </submittedName>
</protein>
<dbReference type="NCBIfam" id="TIGR00177">
    <property type="entry name" value="molyb_syn"/>
    <property type="match status" value="1"/>
</dbReference>
<dbReference type="OrthoDB" id="9794429at2"/>
<evidence type="ECO:0000259" key="3">
    <source>
        <dbReference type="SMART" id="SM00852"/>
    </source>
</evidence>
<reference evidence="4 5" key="1">
    <citation type="submission" date="2018-11" db="EMBL/GenBank/DDBJ databases">
        <authorList>
            <person name="Li F."/>
        </authorList>
    </citation>
    <scope>NUCLEOTIDE SEQUENCE [LARGE SCALE GENOMIC DNA]</scope>
    <source>
        <strain evidence="4 5">YS17T</strain>
    </source>
</reference>
<evidence type="ECO:0000313" key="5">
    <source>
        <dbReference type="Proteomes" id="UP000275225"/>
    </source>
</evidence>
<dbReference type="Gene3D" id="3.40.980.10">
    <property type="entry name" value="MoaB/Mog-like domain"/>
    <property type="match status" value="1"/>
</dbReference>
<sequence>MPDVRVGVVVASTRAAAGEADDTTGPLIEQWIHDHGWQPDGPHVVADGLPVERALRELVAVGSALVVTTGGTGLSPDDETPERTRAVIDRDAPGIAERLRNAGLAQTPLAVLSRGIAGIAGRTLIVNLPGSRGGVRDGLAVLDEFVAHALAQLGHTSDDQRHPPREGTPA</sequence>
<dbReference type="GO" id="GO:0006777">
    <property type="term" value="P:Mo-molybdopterin cofactor biosynthetic process"/>
    <property type="evidence" value="ECO:0007669"/>
    <property type="project" value="UniProtKB-KW"/>
</dbReference>
<dbReference type="SMART" id="SM00852">
    <property type="entry name" value="MoCF_biosynth"/>
    <property type="match status" value="1"/>
</dbReference>
<accession>A0A3N6ZLD1</accession>
<dbReference type="InterPro" id="IPR001453">
    <property type="entry name" value="MoaB/Mog_dom"/>
</dbReference>
<dbReference type="SUPFAM" id="SSF53218">
    <property type="entry name" value="Molybdenum cofactor biosynthesis proteins"/>
    <property type="match status" value="1"/>
</dbReference>
<comment type="caution">
    <text evidence="4">The sequence shown here is derived from an EMBL/GenBank/DDBJ whole genome shotgun (WGS) entry which is preliminary data.</text>
</comment>
<organism evidence="4 5">
    <name type="scientific">Aeromicrobium camelliae</name>
    <dbReference type="NCBI Taxonomy" id="1538144"/>
    <lineage>
        <taxon>Bacteria</taxon>
        <taxon>Bacillati</taxon>
        <taxon>Actinomycetota</taxon>
        <taxon>Actinomycetes</taxon>
        <taxon>Propionibacteriales</taxon>
        <taxon>Nocardioidaceae</taxon>
        <taxon>Aeromicrobium</taxon>
    </lineage>
</organism>
<dbReference type="InterPro" id="IPR036425">
    <property type="entry name" value="MoaB/Mog-like_dom_sf"/>
</dbReference>
<dbReference type="PANTHER" id="PTHR43764:SF1">
    <property type="entry name" value="MOLYBDOPTERIN MOLYBDOTRANSFERASE"/>
    <property type="match status" value="1"/>
</dbReference>
<gene>
    <name evidence="4" type="ORF">EHW97_08695</name>
</gene>
<dbReference type="AlphaFoldDB" id="A0A3N6ZLD1"/>
<dbReference type="InterPro" id="IPR008284">
    <property type="entry name" value="MoCF_biosynth_CS"/>
</dbReference>
<evidence type="ECO:0000256" key="2">
    <source>
        <dbReference type="ARBA" id="ARBA00023150"/>
    </source>
</evidence>
<feature type="domain" description="MoaB/Mog" evidence="3">
    <location>
        <begin position="7"/>
        <end position="149"/>
    </location>
</feature>
<comment type="pathway">
    <text evidence="1">Cofactor biosynthesis; molybdopterin biosynthesis.</text>
</comment>
<dbReference type="UniPathway" id="UPA00344"/>
<dbReference type="EMBL" id="RQJX01000010">
    <property type="protein sequence ID" value="RQN07827.1"/>
    <property type="molecule type" value="Genomic_DNA"/>
</dbReference>
<proteinExistence type="predicted"/>
<keyword evidence="5" id="KW-1185">Reference proteome</keyword>
<name>A0A3N6ZLD1_9ACTN</name>
<keyword evidence="2" id="KW-0501">Molybdenum cofactor biosynthesis</keyword>